<accession>A0A7J7ICD9</accession>
<dbReference type="SUPFAM" id="SSF56176">
    <property type="entry name" value="FAD-binding/transporter-associated domain-like"/>
    <property type="match status" value="1"/>
</dbReference>
<reference evidence="7 8" key="1">
    <citation type="journal article" date="2020" name="J. Phycol.">
        <title>Comparative genome analysis reveals Cyanidiococcus gen. nov., a new extremophilic red algal genus sister to Cyanidioschyzon (Cyanidioschyzonaceae, Rhodophyta).</title>
        <authorList>
            <person name="Liu S.-L."/>
            <person name="Chiang Y.-R."/>
            <person name="Yoon H.S."/>
            <person name="Fu H.-Y."/>
        </authorList>
    </citation>
    <scope>NUCLEOTIDE SEQUENCE [LARGE SCALE GENOMIC DNA]</scope>
    <source>
        <strain evidence="7 8">THAL066</strain>
    </source>
</reference>
<dbReference type="InterPro" id="IPR004113">
    <property type="entry name" value="FAD-bd_oxidored_4_C"/>
</dbReference>
<gene>
    <name evidence="7" type="primary">D2HGDH</name>
    <name evidence="7" type="ORF">F1559_001310</name>
</gene>
<sequence>MATVSLRDLLFSSLLSKVFLPPRAGIYFGPIRSRSIGYRRNFFPLKSCGERKLSTTHSSEAKCWRGDYAQLEKADIEALAKLADVSKPTALPSKRSETSSVCITSADQLRSYNTDWTGQFHGNSQLCLRPSNAEAVAAILSYCNQKKLAVTPQGGNTGLVGGSVPVFDEIILSMSRMNRILEMDEEHGIVTVEAGVPLSRVDSFCRERGFSFPLDLGAKDSCQIGGNLATNAGGSRYIRYGSLHGTVLGLEVVLADGTVLDLGSGKRIRKDNTGYDLKHLFIGSEGTLGVITKATFACYPAPLGTQAAFVGITGDFARVRHWLLDARRDLAEHLRAFEVMDAEAMMLHRSYSRGFRDPFREPHSFYILIETSTGITAERAASTPLETWLEKMIRSHERSDVIIAQDLTQSAQFWQLRESLPEMVRQSGPSVLKYDLSLPLTVFYDIVEVTRERLRQEALDAHVYAWGHVADGNLHLNISGTAPKAILHAALEPWLYEWTLQHGGSCSAEHGIGLLKSHLLARSKGTVTLGIMERLKAVMDPNGILNPYKLFKTCSRAE</sequence>
<dbReference type="PANTHER" id="PTHR43716">
    <property type="entry name" value="D-2-HYDROXYGLUTARATE DEHYDROGENASE, MITOCHONDRIAL"/>
    <property type="match status" value="1"/>
</dbReference>
<dbReference type="InterPro" id="IPR016171">
    <property type="entry name" value="Vanillyl_alc_oxidase_C-sub2"/>
</dbReference>
<dbReference type="FunFam" id="3.30.43.10:FF:000011">
    <property type="entry name" value="D-lactate dehydrogenase (Cytochrome)"/>
    <property type="match status" value="1"/>
</dbReference>
<keyword evidence="3" id="KW-0285">Flavoprotein</keyword>
<comment type="cofactor">
    <cofactor evidence="1">
        <name>FAD</name>
        <dbReference type="ChEBI" id="CHEBI:57692"/>
    </cofactor>
</comment>
<keyword evidence="5" id="KW-0560">Oxidoreductase</keyword>
<dbReference type="SUPFAM" id="SSF55103">
    <property type="entry name" value="FAD-linked oxidases, C-terminal domain"/>
    <property type="match status" value="1"/>
</dbReference>
<evidence type="ECO:0000256" key="3">
    <source>
        <dbReference type="ARBA" id="ARBA00022630"/>
    </source>
</evidence>
<dbReference type="InterPro" id="IPR016166">
    <property type="entry name" value="FAD-bd_PCMH"/>
</dbReference>
<dbReference type="Gene3D" id="1.10.45.10">
    <property type="entry name" value="Vanillyl-alcohol Oxidase, Chain A, domain 4"/>
    <property type="match status" value="1"/>
</dbReference>
<dbReference type="Proteomes" id="UP000530660">
    <property type="component" value="Unassembled WGS sequence"/>
</dbReference>
<evidence type="ECO:0000256" key="1">
    <source>
        <dbReference type="ARBA" id="ARBA00001974"/>
    </source>
</evidence>
<dbReference type="FunFam" id="1.10.45.10:FF:000001">
    <property type="entry name" value="D-lactate dehydrogenase mitochondrial"/>
    <property type="match status" value="1"/>
</dbReference>
<dbReference type="GO" id="GO:0016491">
    <property type="term" value="F:oxidoreductase activity"/>
    <property type="evidence" value="ECO:0007669"/>
    <property type="project" value="UniProtKB-KW"/>
</dbReference>
<organism evidence="7 8">
    <name type="scientific">Cyanidiococcus yangmingshanensis</name>
    <dbReference type="NCBI Taxonomy" id="2690220"/>
    <lineage>
        <taxon>Eukaryota</taxon>
        <taxon>Rhodophyta</taxon>
        <taxon>Bangiophyceae</taxon>
        <taxon>Cyanidiales</taxon>
        <taxon>Cyanidiaceae</taxon>
        <taxon>Cyanidiococcus</taxon>
    </lineage>
</organism>
<dbReference type="Pfam" id="PF01565">
    <property type="entry name" value="FAD_binding_4"/>
    <property type="match status" value="1"/>
</dbReference>
<evidence type="ECO:0000256" key="2">
    <source>
        <dbReference type="ARBA" id="ARBA00008000"/>
    </source>
</evidence>
<dbReference type="InterPro" id="IPR016164">
    <property type="entry name" value="FAD-linked_Oxase-like_C"/>
</dbReference>
<dbReference type="FunFam" id="3.30.465.10:FF:000001">
    <property type="entry name" value="D-2-hydroxyglutarate dehydrogenase, mitochondrial"/>
    <property type="match status" value="1"/>
</dbReference>
<evidence type="ECO:0000313" key="8">
    <source>
        <dbReference type="Proteomes" id="UP000530660"/>
    </source>
</evidence>
<dbReference type="InterPro" id="IPR036318">
    <property type="entry name" value="FAD-bd_PCMH-like_sf"/>
</dbReference>
<evidence type="ECO:0000256" key="5">
    <source>
        <dbReference type="ARBA" id="ARBA00023002"/>
    </source>
</evidence>
<evidence type="ECO:0000259" key="6">
    <source>
        <dbReference type="PROSITE" id="PS51387"/>
    </source>
</evidence>
<dbReference type="PANTHER" id="PTHR43716:SF1">
    <property type="entry name" value="D-2-HYDROXYGLUTARATE DEHYDROGENASE, MITOCHONDRIAL"/>
    <property type="match status" value="1"/>
</dbReference>
<dbReference type="Gene3D" id="3.30.43.10">
    <property type="entry name" value="Uridine Diphospho-n-acetylenolpyruvylglucosamine Reductase, domain 2"/>
    <property type="match status" value="1"/>
</dbReference>
<dbReference type="Gene3D" id="3.30.70.2190">
    <property type="match status" value="1"/>
</dbReference>
<dbReference type="Pfam" id="PF02913">
    <property type="entry name" value="FAD-oxidase_C"/>
    <property type="match status" value="1"/>
</dbReference>
<evidence type="ECO:0000313" key="7">
    <source>
        <dbReference type="EMBL" id="KAF6000688.1"/>
    </source>
</evidence>
<proteinExistence type="inferred from homology"/>
<dbReference type="Gene3D" id="3.30.465.10">
    <property type="match status" value="1"/>
</dbReference>
<dbReference type="AlphaFoldDB" id="A0A7J7ICD9"/>
<comment type="similarity">
    <text evidence="2">Belongs to the FAD-binding oxidoreductase/transferase type 4 family.</text>
</comment>
<dbReference type="GO" id="GO:0005739">
    <property type="term" value="C:mitochondrion"/>
    <property type="evidence" value="ECO:0007669"/>
    <property type="project" value="TreeGrafter"/>
</dbReference>
<dbReference type="EMBL" id="VWRR01000018">
    <property type="protein sequence ID" value="KAF6000688.1"/>
    <property type="molecule type" value="Genomic_DNA"/>
</dbReference>
<comment type="caution">
    <text evidence="7">The sequence shown here is derived from an EMBL/GenBank/DDBJ whole genome shotgun (WGS) entry which is preliminary data.</text>
</comment>
<protein>
    <submittedName>
        <fullName evidence="7">Dehydrogenase</fullName>
    </submittedName>
</protein>
<dbReference type="PROSITE" id="PS51387">
    <property type="entry name" value="FAD_PCMH"/>
    <property type="match status" value="1"/>
</dbReference>
<dbReference type="GO" id="GO:0071949">
    <property type="term" value="F:FAD binding"/>
    <property type="evidence" value="ECO:0007669"/>
    <property type="project" value="InterPro"/>
</dbReference>
<dbReference type="InterPro" id="IPR016167">
    <property type="entry name" value="FAD-bd_PCMH_sub1"/>
</dbReference>
<evidence type="ECO:0000256" key="4">
    <source>
        <dbReference type="ARBA" id="ARBA00022827"/>
    </source>
</evidence>
<feature type="domain" description="FAD-binding PCMH-type" evidence="6">
    <location>
        <begin position="120"/>
        <end position="301"/>
    </location>
</feature>
<dbReference type="InterPro" id="IPR016169">
    <property type="entry name" value="FAD-bd_PCMH_sub2"/>
</dbReference>
<dbReference type="Gene3D" id="3.30.70.2740">
    <property type="match status" value="1"/>
</dbReference>
<dbReference type="InterPro" id="IPR006094">
    <property type="entry name" value="Oxid_FAD_bind_N"/>
</dbReference>
<dbReference type="OrthoDB" id="5332616at2759"/>
<keyword evidence="8" id="KW-1185">Reference proteome</keyword>
<name>A0A7J7ICD9_9RHOD</name>
<keyword evidence="4" id="KW-0274">FAD</keyword>
<dbReference type="InterPro" id="IPR051264">
    <property type="entry name" value="FAD-oxidored/transferase_4"/>
</dbReference>